<dbReference type="GO" id="GO:0005524">
    <property type="term" value="F:ATP binding"/>
    <property type="evidence" value="ECO:0007669"/>
    <property type="project" value="UniProtKB-UniRule"/>
</dbReference>
<dbReference type="SUPFAM" id="SSF52402">
    <property type="entry name" value="Adenine nucleotide alpha hydrolases-like"/>
    <property type="match status" value="1"/>
</dbReference>
<dbReference type="SUPFAM" id="SSF143437">
    <property type="entry name" value="THUMP domain-like"/>
    <property type="match status" value="1"/>
</dbReference>
<dbReference type="GO" id="GO:0009229">
    <property type="term" value="P:thiamine diphosphate biosynthetic process"/>
    <property type="evidence" value="ECO:0007669"/>
    <property type="project" value="UniProtKB-UniRule"/>
</dbReference>
<feature type="domain" description="THUMP" evidence="19">
    <location>
        <begin position="63"/>
        <end position="165"/>
    </location>
</feature>
<comment type="pathway">
    <text evidence="18">Cofactor biosynthesis; thiamine diphosphate biosynthesis.</text>
</comment>
<dbReference type="InterPro" id="IPR004114">
    <property type="entry name" value="THUMP_dom"/>
</dbReference>
<evidence type="ECO:0000259" key="19">
    <source>
        <dbReference type="PROSITE" id="PS51165"/>
    </source>
</evidence>
<dbReference type="HAMAP" id="MF_00021">
    <property type="entry name" value="ThiI"/>
    <property type="match status" value="1"/>
</dbReference>
<comment type="catalytic activity">
    <reaction evidence="9 18">
        <text>[ThiI sulfur-carrier protein]-S-sulfanyl-L-cysteine + a uridine in tRNA + 2 reduced [2Fe-2S]-[ferredoxin] + ATP + H(+) = [ThiI sulfur-carrier protein]-L-cysteine + a 4-thiouridine in tRNA + 2 oxidized [2Fe-2S]-[ferredoxin] + AMP + diphosphate</text>
        <dbReference type="Rhea" id="RHEA:24176"/>
        <dbReference type="Rhea" id="RHEA-COMP:10000"/>
        <dbReference type="Rhea" id="RHEA-COMP:10001"/>
        <dbReference type="Rhea" id="RHEA-COMP:13337"/>
        <dbReference type="Rhea" id="RHEA-COMP:13338"/>
        <dbReference type="Rhea" id="RHEA-COMP:13339"/>
        <dbReference type="Rhea" id="RHEA-COMP:13340"/>
        <dbReference type="ChEBI" id="CHEBI:15378"/>
        <dbReference type="ChEBI" id="CHEBI:29950"/>
        <dbReference type="ChEBI" id="CHEBI:30616"/>
        <dbReference type="ChEBI" id="CHEBI:33019"/>
        <dbReference type="ChEBI" id="CHEBI:33737"/>
        <dbReference type="ChEBI" id="CHEBI:33738"/>
        <dbReference type="ChEBI" id="CHEBI:61963"/>
        <dbReference type="ChEBI" id="CHEBI:65315"/>
        <dbReference type="ChEBI" id="CHEBI:136798"/>
        <dbReference type="ChEBI" id="CHEBI:456215"/>
        <dbReference type="EC" id="2.8.1.4"/>
    </reaction>
</comment>
<dbReference type="InterPro" id="IPR014729">
    <property type="entry name" value="Rossmann-like_a/b/a_fold"/>
</dbReference>
<dbReference type="GO" id="GO:0004810">
    <property type="term" value="F:CCA tRNA nucleotidyltransferase activity"/>
    <property type="evidence" value="ECO:0007669"/>
    <property type="project" value="InterPro"/>
</dbReference>
<dbReference type="FunFam" id="3.40.50.620:FF:000053">
    <property type="entry name" value="Probable tRNA sulfurtransferase"/>
    <property type="match status" value="1"/>
</dbReference>
<name>A0A7V5PQY1_CALAY</name>
<dbReference type="GO" id="GO:0052837">
    <property type="term" value="P:thiazole biosynthetic process"/>
    <property type="evidence" value="ECO:0007669"/>
    <property type="project" value="TreeGrafter"/>
</dbReference>
<evidence type="ECO:0000256" key="7">
    <source>
        <dbReference type="ARBA" id="ARBA00022884"/>
    </source>
</evidence>
<dbReference type="Gene3D" id="3.30.2130.30">
    <property type="match status" value="1"/>
</dbReference>
<feature type="binding site" evidence="18">
    <location>
        <begin position="183"/>
        <end position="184"/>
    </location>
    <ligand>
        <name>ATP</name>
        <dbReference type="ChEBI" id="CHEBI:30616"/>
    </ligand>
</feature>
<feature type="binding site" evidence="18">
    <location>
        <begin position="208"/>
        <end position="209"/>
    </location>
    <ligand>
        <name>ATP</name>
        <dbReference type="ChEBI" id="CHEBI:30616"/>
    </ligand>
</feature>
<keyword evidence="5 18" id="KW-0547">Nucleotide-binding</keyword>
<keyword evidence="8 18" id="KW-0784">Thiamine biosynthesis</keyword>
<evidence type="ECO:0000256" key="8">
    <source>
        <dbReference type="ARBA" id="ARBA00022977"/>
    </source>
</evidence>
<dbReference type="PANTHER" id="PTHR43209:SF1">
    <property type="entry name" value="TRNA SULFURTRANSFERASE"/>
    <property type="match status" value="1"/>
</dbReference>
<evidence type="ECO:0000256" key="13">
    <source>
        <dbReference type="ARBA" id="ARBA00066827"/>
    </source>
</evidence>
<evidence type="ECO:0000256" key="11">
    <source>
        <dbReference type="ARBA" id="ARBA00058382"/>
    </source>
</evidence>
<dbReference type="GO" id="GO:0002937">
    <property type="term" value="P:tRNA 4-thiouridine biosynthesis"/>
    <property type="evidence" value="ECO:0007669"/>
    <property type="project" value="TreeGrafter"/>
</dbReference>
<dbReference type="GO" id="GO:0005829">
    <property type="term" value="C:cytosol"/>
    <property type="evidence" value="ECO:0007669"/>
    <property type="project" value="TreeGrafter"/>
</dbReference>
<dbReference type="Pfam" id="PF02568">
    <property type="entry name" value="ThiI"/>
    <property type="match status" value="1"/>
</dbReference>
<comment type="function">
    <text evidence="11 18">Catalyzes the ATP-dependent transfer of a sulfur to tRNA to produce 4-thiouridine in position 8 of tRNAs, which functions as a near-UV photosensor. Also catalyzes the transfer of sulfur to the sulfur carrier protein ThiS, forming ThiS-thiocarboxylate. This is a step in the synthesis of thiazole, in the thiamine biosynthesis pathway. The sulfur is donated as persulfide by IscS.</text>
</comment>
<keyword evidence="4 18" id="KW-0808">Transferase</keyword>
<dbReference type="Proteomes" id="UP000886124">
    <property type="component" value="Unassembled WGS sequence"/>
</dbReference>
<comment type="caution">
    <text evidence="20">The sequence shown here is derived from an EMBL/GenBank/DDBJ whole genome shotgun (WGS) entry which is preliminary data.</text>
</comment>
<dbReference type="AlphaFoldDB" id="A0A7V5PQY1"/>
<comment type="similarity">
    <text evidence="12 18">Belongs to the ThiI family.</text>
</comment>
<evidence type="ECO:0000256" key="14">
    <source>
        <dbReference type="ARBA" id="ARBA00071867"/>
    </source>
</evidence>
<evidence type="ECO:0000256" key="16">
    <source>
        <dbReference type="ARBA" id="ARBA00077849"/>
    </source>
</evidence>
<dbReference type="UniPathway" id="UPA00060"/>
<keyword evidence="2 18" id="KW-0963">Cytoplasm</keyword>
<dbReference type="PANTHER" id="PTHR43209">
    <property type="entry name" value="TRNA SULFURTRANSFERASE"/>
    <property type="match status" value="1"/>
</dbReference>
<dbReference type="GO" id="GO:0140741">
    <property type="term" value="F:tRNA-uracil-4 sulfurtransferase activity"/>
    <property type="evidence" value="ECO:0007669"/>
    <property type="project" value="UniProtKB-EC"/>
</dbReference>
<sequence>MKRVYICHYGEVGLKGGNRALFERQLRLNIKSALEVQLPAVKAKLQVISKRFVVWFDEPVENEKVESALRSVFGLVNFNPALEVAPDITAIQEAAVAELRELNFDSFAIRAKRADKNFPLNSQQINVQVGAHVVNQTQKKVDLTTPDITCYVEVLKDRAFVFAGKLPGPGGLPVGTAGKVLVLLSGGFDSPVAAYRVLKRGARCDFIHFHSFPFTEKTSQEKVKRLAEVLNRFQFRAKLFMVPFAETQKEIVLNCPDRLRVILYRRFMMRIAEKVARRHGYKAIITGESMGQVASQTLENMAAIEDAAGMPILRPLVGFDKSEIIDLAREIGTYEISALPHDDACTRFMPRHPEIHARVRDVRQAEAVLDVEEIVARNLREIETIDL</sequence>
<dbReference type="InterPro" id="IPR050102">
    <property type="entry name" value="tRNA_sulfurtransferase_ThiI"/>
</dbReference>
<evidence type="ECO:0000256" key="3">
    <source>
        <dbReference type="ARBA" id="ARBA00022555"/>
    </source>
</evidence>
<evidence type="ECO:0000256" key="4">
    <source>
        <dbReference type="ARBA" id="ARBA00022679"/>
    </source>
</evidence>
<dbReference type="CDD" id="cd11716">
    <property type="entry name" value="THUMP_ThiI"/>
    <property type="match status" value="1"/>
</dbReference>
<evidence type="ECO:0000256" key="10">
    <source>
        <dbReference type="ARBA" id="ARBA00052330"/>
    </source>
</evidence>
<dbReference type="InterPro" id="IPR049962">
    <property type="entry name" value="THUMP_ThiI"/>
</dbReference>
<evidence type="ECO:0000256" key="5">
    <source>
        <dbReference type="ARBA" id="ARBA00022741"/>
    </source>
</evidence>
<evidence type="ECO:0000256" key="17">
    <source>
        <dbReference type="ARBA" id="ARBA00080570"/>
    </source>
</evidence>
<dbReference type="NCBIfam" id="TIGR00342">
    <property type="entry name" value="tRNA uracil 4-sulfurtransferase ThiI"/>
    <property type="match status" value="1"/>
</dbReference>
<evidence type="ECO:0000256" key="6">
    <source>
        <dbReference type="ARBA" id="ARBA00022840"/>
    </source>
</evidence>
<dbReference type="InterPro" id="IPR049961">
    <property type="entry name" value="ThiI_N"/>
</dbReference>
<dbReference type="CDD" id="cd01712">
    <property type="entry name" value="PPase_ThiI"/>
    <property type="match status" value="1"/>
</dbReference>
<feature type="binding site" evidence="18">
    <location>
        <position position="265"/>
    </location>
    <ligand>
        <name>ATP</name>
        <dbReference type="ChEBI" id="CHEBI:30616"/>
    </ligand>
</feature>
<dbReference type="InterPro" id="IPR054173">
    <property type="entry name" value="ThiI_fer"/>
</dbReference>
<dbReference type="InterPro" id="IPR020536">
    <property type="entry name" value="ThiI_AANH"/>
</dbReference>
<evidence type="ECO:0000256" key="2">
    <source>
        <dbReference type="ARBA" id="ARBA00022490"/>
    </source>
</evidence>
<feature type="binding site" evidence="18">
    <location>
        <position position="296"/>
    </location>
    <ligand>
        <name>ATP</name>
        <dbReference type="ChEBI" id="CHEBI:30616"/>
    </ligand>
</feature>
<evidence type="ECO:0000256" key="1">
    <source>
        <dbReference type="ARBA" id="ARBA00004496"/>
    </source>
</evidence>
<proteinExistence type="inferred from homology"/>
<dbReference type="GO" id="GO:0000049">
    <property type="term" value="F:tRNA binding"/>
    <property type="evidence" value="ECO:0007669"/>
    <property type="project" value="UniProtKB-UniRule"/>
</dbReference>
<keyword evidence="7 18" id="KW-0694">RNA-binding</keyword>
<dbReference type="EC" id="2.8.1.4" evidence="13 18"/>
<keyword evidence="3 18" id="KW-0820">tRNA-binding</keyword>
<keyword evidence="6 18" id="KW-0067">ATP-binding</keyword>
<comment type="catalytic activity">
    <reaction evidence="10 18">
        <text>[ThiS sulfur-carrier protein]-C-terminal Gly-Gly-AMP + S-sulfanyl-L-cysteinyl-[cysteine desulfurase] + AH2 = [ThiS sulfur-carrier protein]-C-terminal-Gly-aminoethanethioate + L-cysteinyl-[cysteine desulfurase] + A + AMP + 2 H(+)</text>
        <dbReference type="Rhea" id="RHEA:43340"/>
        <dbReference type="Rhea" id="RHEA-COMP:12157"/>
        <dbReference type="Rhea" id="RHEA-COMP:12158"/>
        <dbReference type="Rhea" id="RHEA-COMP:12910"/>
        <dbReference type="Rhea" id="RHEA-COMP:19908"/>
        <dbReference type="ChEBI" id="CHEBI:13193"/>
        <dbReference type="ChEBI" id="CHEBI:15378"/>
        <dbReference type="ChEBI" id="CHEBI:17499"/>
        <dbReference type="ChEBI" id="CHEBI:29950"/>
        <dbReference type="ChEBI" id="CHEBI:61963"/>
        <dbReference type="ChEBI" id="CHEBI:90618"/>
        <dbReference type="ChEBI" id="CHEBI:232372"/>
        <dbReference type="ChEBI" id="CHEBI:456215"/>
    </reaction>
</comment>
<accession>A0A7V5PQY1</accession>
<reference evidence="20" key="1">
    <citation type="journal article" date="2020" name="mSystems">
        <title>Genome- and Community-Level Interaction Insights into Carbon Utilization and Element Cycling Functions of Hydrothermarchaeota in Hydrothermal Sediment.</title>
        <authorList>
            <person name="Zhou Z."/>
            <person name="Liu Y."/>
            <person name="Xu W."/>
            <person name="Pan J."/>
            <person name="Luo Z.H."/>
            <person name="Li M."/>
        </authorList>
    </citation>
    <scope>NUCLEOTIDE SEQUENCE [LARGE SCALE GENOMIC DNA]</scope>
    <source>
        <strain evidence="20">HyVt-527</strain>
    </source>
</reference>
<dbReference type="GO" id="GO:0009228">
    <property type="term" value="P:thiamine biosynthetic process"/>
    <property type="evidence" value="ECO:0007669"/>
    <property type="project" value="UniProtKB-KW"/>
</dbReference>
<evidence type="ECO:0000256" key="15">
    <source>
        <dbReference type="ARBA" id="ARBA00075337"/>
    </source>
</evidence>
<dbReference type="PROSITE" id="PS51165">
    <property type="entry name" value="THUMP"/>
    <property type="match status" value="1"/>
</dbReference>
<dbReference type="EMBL" id="DROD01000661">
    <property type="protein sequence ID" value="HHJ53588.1"/>
    <property type="molecule type" value="Genomic_DNA"/>
</dbReference>
<dbReference type="Pfam" id="PF22025">
    <property type="entry name" value="ThiI_fer"/>
    <property type="match status" value="1"/>
</dbReference>
<evidence type="ECO:0000313" key="20">
    <source>
        <dbReference type="EMBL" id="HHJ53588.1"/>
    </source>
</evidence>
<dbReference type="Gene3D" id="3.40.50.620">
    <property type="entry name" value="HUPs"/>
    <property type="match status" value="1"/>
</dbReference>
<organism evidence="20">
    <name type="scientific">Caldithrix abyssi</name>
    <dbReference type="NCBI Taxonomy" id="187145"/>
    <lineage>
        <taxon>Bacteria</taxon>
        <taxon>Pseudomonadati</taxon>
        <taxon>Calditrichota</taxon>
        <taxon>Calditrichia</taxon>
        <taxon>Calditrichales</taxon>
        <taxon>Calditrichaceae</taxon>
        <taxon>Caldithrix</taxon>
    </lineage>
</organism>
<evidence type="ECO:0000256" key="12">
    <source>
        <dbReference type="ARBA" id="ARBA00061472"/>
    </source>
</evidence>
<dbReference type="Pfam" id="PF02926">
    <property type="entry name" value="THUMP"/>
    <property type="match status" value="1"/>
</dbReference>
<evidence type="ECO:0000256" key="9">
    <source>
        <dbReference type="ARBA" id="ARBA00050570"/>
    </source>
</evidence>
<feature type="binding site" evidence="18">
    <location>
        <position position="287"/>
    </location>
    <ligand>
        <name>ATP</name>
        <dbReference type="ChEBI" id="CHEBI:30616"/>
    </ligand>
</feature>
<dbReference type="InterPro" id="IPR003720">
    <property type="entry name" value="tRNA_STrfase"/>
</dbReference>
<protein>
    <recommendedName>
        <fullName evidence="14 18">Probable tRNA sulfurtransferase</fullName>
        <ecNumber evidence="13 18">2.8.1.4</ecNumber>
    </recommendedName>
    <alternativeName>
        <fullName evidence="15 18">Sulfur carrier protein ThiS sulfurtransferase</fullName>
    </alternativeName>
    <alternativeName>
        <fullName evidence="16 18">Thiamine biosynthesis protein ThiI</fullName>
    </alternativeName>
    <alternativeName>
        <fullName evidence="17 18">tRNA 4-thiouridine synthase</fullName>
    </alternativeName>
</protein>
<gene>
    <name evidence="18 20" type="primary">thiI</name>
    <name evidence="20" type="ORF">ENJ89_10370</name>
</gene>
<dbReference type="SMART" id="SM00981">
    <property type="entry name" value="THUMP"/>
    <property type="match status" value="1"/>
</dbReference>
<evidence type="ECO:0000256" key="18">
    <source>
        <dbReference type="HAMAP-Rule" id="MF_00021"/>
    </source>
</evidence>
<comment type="subcellular location">
    <subcellularLocation>
        <location evidence="1 18">Cytoplasm</location>
    </subcellularLocation>
</comment>